<keyword evidence="1" id="KW-0812">Transmembrane</keyword>
<dbReference type="Proteomes" id="UP000009222">
    <property type="component" value="Chromosome"/>
</dbReference>
<dbReference type="OrthoDB" id="355816at2"/>
<dbReference type="InParanoid" id="F5YFD0"/>
<dbReference type="RefSeq" id="WP_015710629.1">
    <property type="nucleotide sequence ID" value="NC_015577.1"/>
</dbReference>
<dbReference type="eggNOG" id="COG4252">
    <property type="taxonomic scope" value="Bacteria"/>
</dbReference>
<evidence type="ECO:0000256" key="1">
    <source>
        <dbReference type="SAM" id="Phobius"/>
    </source>
</evidence>
<protein>
    <submittedName>
        <fullName evidence="2">Uncharacterized protein</fullName>
    </submittedName>
</protein>
<keyword evidence="3" id="KW-1185">Reference proteome</keyword>
<proteinExistence type="predicted"/>
<feature type="transmembrane region" description="Helical" evidence="1">
    <location>
        <begin position="536"/>
        <end position="556"/>
    </location>
</feature>
<evidence type="ECO:0000313" key="2">
    <source>
        <dbReference type="EMBL" id="AEF82788.1"/>
    </source>
</evidence>
<feature type="transmembrane region" description="Helical" evidence="1">
    <location>
        <begin position="513"/>
        <end position="531"/>
    </location>
</feature>
<reference evidence="2 3" key="2">
    <citation type="journal article" date="2011" name="ISME J.">
        <title>RNA-seq reveals cooperative metabolic interactions between two termite-gut spirochete species in co-culture.</title>
        <authorList>
            <person name="Rosenthal A.Z."/>
            <person name="Matson E.G."/>
            <person name="Eldar A."/>
            <person name="Leadbetter J.R."/>
        </authorList>
    </citation>
    <scope>NUCLEOTIDE SEQUENCE [LARGE SCALE GENOMIC DNA]</scope>
    <source>
        <strain evidence="3">ATCC BAA-888 / DSM 13862 / ZAS-9</strain>
    </source>
</reference>
<name>F5YFD0_LEAAZ</name>
<dbReference type="KEGG" id="taz:TREAZ_1374"/>
<feature type="transmembrane region" description="Helical" evidence="1">
    <location>
        <begin position="568"/>
        <end position="588"/>
    </location>
</feature>
<evidence type="ECO:0000313" key="3">
    <source>
        <dbReference type="Proteomes" id="UP000009222"/>
    </source>
</evidence>
<keyword evidence="1" id="KW-0472">Membrane</keyword>
<dbReference type="HOGENOM" id="CLU_345783_0_0_12"/>
<sequence>MAVYITKKQSWIRFLVSFLPGAGLAVLLCSLLAGPHLGPLYDFLLRKRPPFPVSGELLIIDTGSPSLARGALDITENILEPSAAASVLLTMTEFQASSLILQAPVLGLSAGGSAGEEEIRYRFDEEFGVLGRNIRNLFDAIRTGSIAPADSARYVGELVDLSERGKERLVAALVRRDEEGMQQLEKAAAAFGNVRRPGDLLVQVIRAGEEGHPGALASTGEYSRAQADRDGVLRRIAPVKAEFTGQIMEHIIYGSLKSRYGSTEIEVTQDGPVLRIQGGPEGAKRSIVLDSEGALLFEVPRRGEDFRRIQAKDFFDYDEADKSLRRLLSESEPLGIFSGVEGENNPCFLYDYALSVREEMLSGPNEDGKIAWREARDAYMKSLEDFLYGPTEMILVGGYEELIASEALGEEGIQRLVDLRDSLIRAFVALRGRYNDLLDLRNKLNSALADSFCILGPGAPVQAPGAANRMLPFPANLLKLFLPPQTERLSDTEASALLANSLLTGRAVIPGRMIWLLFGALACALLTGLCLKSLGALSSLCAGLLISFVSGAVFSWSFMLSGLWLDPLVPASTCLLATLVSFIWALALQVSFSRRFRLSYGPFVSRPALRRVIKAGRPRPSESCTVRAGVVAVKNPGLLVQEDKTNPRSSAEMALAFRERVAESFKEAGGTIVGSEGDLVIACFGSPLERIALGGKDLASPYDDHIHARSAPAVRAVGFVTELLKREGSSLWHYGLDTGECTFVWSPLSGYSIFGRPAVRARILAGLAPRYKAQVLITSSVSEALPDLPARKLDVLKEKDGSGGEVFYELALKRYAY</sequence>
<dbReference type="AlphaFoldDB" id="F5YFD0"/>
<accession>F5YFD0</accession>
<gene>
    <name evidence="2" type="ordered locus">TREAZ_1374</name>
</gene>
<reference evidence="3" key="1">
    <citation type="submission" date="2009-12" db="EMBL/GenBank/DDBJ databases">
        <title>Complete sequence of Treponema azotonutricium strain ZAS-9.</title>
        <authorList>
            <person name="Tetu S.G."/>
            <person name="Matson E."/>
            <person name="Ren Q."/>
            <person name="Seshadri R."/>
            <person name="Elbourne L."/>
            <person name="Hassan K.A."/>
            <person name="Durkin A."/>
            <person name="Radune D."/>
            <person name="Mohamoud Y."/>
            <person name="Shay R."/>
            <person name="Jin S."/>
            <person name="Zhang X."/>
            <person name="Lucey K."/>
            <person name="Ballor N.R."/>
            <person name="Ottesen E."/>
            <person name="Rosenthal R."/>
            <person name="Allen A."/>
            <person name="Leadbetter J.R."/>
            <person name="Paulsen I.T."/>
        </authorList>
    </citation>
    <scope>NUCLEOTIDE SEQUENCE [LARGE SCALE GENOMIC DNA]</scope>
    <source>
        <strain evidence="3">ATCC BAA-888 / DSM 13862 / ZAS-9</strain>
    </source>
</reference>
<keyword evidence="1" id="KW-1133">Transmembrane helix</keyword>
<dbReference type="STRING" id="545695.TREAZ_1374"/>
<dbReference type="InterPro" id="IPR029787">
    <property type="entry name" value="Nucleotide_cyclase"/>
</dbReference>
<dbReference type="EMBL" id="CP001841">
    <property type="protein sequence ID" value="AEF82788.1"/>
    <property type="molecule type" value="Genomic_DNA"/>
</dbReference>
<dbReference type="SUPFAM" id="SSF55073">
    <property type="entry name" value="Nucleotide cyclase"/>
    <property type="match status" value="1"/>
</dbReference>
<organism evidence="2 3">
    <name type="scientific">Leadbettera azotonutricia (strain ATCC BAA-888 / DSM 13862 / ZAS-9)</name>
    <name type="common">Treponema azotonutricium</name>
    <dbReference type="NCBI Taxonomy" id="545695"/>
    <lineage>
        <taxon>Bacteria</taxon>
        <taxon>Pseudomonadati</taxon>
        <taxon>Spirochaetota</taxon>
        <taxon>Spirochaetia</taxon>
        <taxon>Spirochaetales</taxon>
        <taxon>Breznakiellaceae</taxon>
        <taxon>Leadbettera</taxon>
    </lineage>
</organism>
<dbReference type="Gene3D" id="3.30.70.1230">
    <property type="entry name" value="Nucleotide cyclase"/>
    <property type="match status" value="1"/>
</dbReference>